<dbReference type="EMBL" id="JBITLV010000004">
    <property type="protein sequence ID" value="MFI7587893.1"/>
    <property type="molecule type" value="Genomic_DNA"/>
</dbReference>
<dbReference type="RefSeq" id="WP_398280485.1">
    <property type="nucleotide sequence ID" value="NZ_JBITLV010000004.1"/>
</dbReference>
<name>A0ABW8AND9_9ACTN</name>
<dbReference type="Gene3D" id="6.20.20.10">
    <property type="match status" value="1"/>
</dbReference>
<keyword evidence="2" id="KW-1185">Reference proteome</keyword>
<comment type="caution">
    <text evidence="1">The sequence shown here is derived from an EMBL/GenBank/DDBJ whole genome shotgun (WGS) entry which is preliminary data.</text>
</comment>
<accession>A0ABW8AND9</accession>
<sequence>MPTDVLLALAALGLVAGYWFACRFWPYAACWRCNGTGKLPSPSGKRFRTCPRCKGTGRRLRLGRHVLNTFSSTRDRAHRPE</sequence>
<protein>
    <submittedName>
        <fullName evidence="1">Uncharacterized protein</fullName>
    </submittedName>
</protein>
<proteinExistence type="predicted"/>
<dbReference type="InterPro" id="IPR036410">
    <property type="entry name" value="HSP_DnaJ_Cys-rich_dom_sf"/>
</dbReference>
<dbReference type="SUPFAM" id="SSF57938">
    <property type="entry name" value="DnaJ/Hsp40 cysteine-rich domain"/>
    <property type="match status" value="1"/>
</dbReference>
<organism evidence="1 2">
    <name type="scientific">Spongisporangium articulatum</name>
    <dbReference type="NCBI Taxonomy" id="3362603"/>
    <lineage>
        <taxon>Bacteria</taxon>
        <taxon>Bacillati</taxon>
        <taxon>Actinomycetota</taxon>
        <taxon>Actinomycetes</taxon>
        <taxon>Kineosporiales</taxon>
        <taxon>Kineosporiaceae</taxon>
        <taxon>Spongisporangium</taxon>
    </lineage>
</organism>
<evidence type="ECO:0000313" key="1">
    <source>
        <dbReference type="EMBL" id="MFI7587893.1"/>
    </source>
</evidence>
<dbReference type="Proteomes" id="UP001612915">
    <property type="component" value="Unassembled WGS sequence"/>
</dbReference>
<gene>
    <name evidence="1" type="ORF">ACIB24_12545</name>
</gene>
<evidence type="ECO:0000313" key="2">
    <source>
        <dbReference type="Proteomes" id="UP001612915"/>
    </source>
</evidence>
<reference evidence="1 2" key="1">
    <citation type="submission" date="2024-10" db="EMBL/GenBank/DDBJ databases">
        <title>The Natural Products Discovery Center: Release of the First 8490 Sequenced Strains for Exploring Actinobacteria Biosynthetic Diversity.</title>
        <authorList>
            <person name="Kalkreuter E."/>
            <person name="Kautsar S.A."/>
            <person name="Yang D."/>
            <person name="Bader C.D."/>
            <person name="Teijaro C.N."/>
            <person name="Fluegel L."/>
            <person name="Davis C.M."/>
            <person name="Simpson J.R."/>
            <person name="Lauterbach L."/>
            <person name="Steele A.D."/>
            <person name="Gui C."/>
            <person name="Meng S."/>
            <person name="Li G."/>
            <person name="Viehrig K."/>
            <person name="Ye F."/>
            <person name="Su P."/>
            <person name="Kiefer A.F."/>
            <person name="Nichols A."/>
            <person name="Cepeda A.J."/>
            <person name="Yan W."/>
            <person name="Fan B."/>
            <person name="Jiang Y."/>
            <person name="Adhikari A."/>
            <person name="Zheng C.-J."/>
            <person name="Schuster L."/>
            <person name="Cowan T.M."/>
            <person name="Smanski M.J."/>
            <person name="Chevrette M.G."/>
            <person name="De Carvalho L.P.S."/>
            <person name="Shen B."/>
        </authorList>
    </citation>
    <scope>NUCLEOTIDE SEQUENCE [LARGE SCALE GENOMIC DNA]</scope>
    <source>
        <strain evidence="1 2">NPDC049639</strain>
    </source>
</reference>